<feature type="compositionally biased region" description="Basic residues" evidence="1">
    <location>
        <begin position="145"/>
        <end position="156"/>
    </location>
</feature>
<feature type="compositionally biased region" description="Low complexity" evidence="1">
    <location>
        <begin position="181"/>
        <end position="197"/>
    </location>
</feature>
<feature type="compositionally biased region" description="Basic and acidic residues" evidence="1">
    <location>
        <begin position="258"/>
        <end position="272"/>
    </location>
</feature>
<dbReference type="AlphaFoldDB" id="A0A6J4N490"/>
<evidence type="ECO:0000256" key="1">
    <source>
        <dbReference type="SAM" id="MobiDB-lite"/>
    </source>
</evidence>
<protein>
    <submittedName>
        <fullName evidence="2">Potassium-transporting ATPase A chain</fullName>
        <ecNumber evidence="2">3.6.3.12</ecNumber>
    </submittedName>
</protein>
<feature type="non-terminal residue" evidence="2">
    <location>
        <position position="572"/>
    </location>
</feature>
<feature type="region of interest" description="Disordered" evidence="1">
    <location>
        <begin position="1"/>
        <end position="113"/>
    </location>
</feature>
<name>A0A6J4N490_9BACT</name>
<accession>A0A6J4N490</accession>
<evidence type="ECO:0000313" key="2">
    <source>
        <dbReference type="EMBL" id="CAA9373833.1"/>
    </source>
</evidence>
<feature type="compositionally biased region" description="Basic and acidic residues" evidence="1">
    <location>
        <begin position="1"/>
        <end position="11"/>
    </location>
</feature>
<feature type="compositionally biased region" description="Low complexity" evidence="1">
    <location>
        <begin position="13"/>
        <end position="25"/>
    </location>
</feature>
<proteinExistence type="predicted"/>
<sequence>DHQQLRPDRAVRPRAAGARPAARGVHGPRVRGRVAAGPRPGPRPGRAAAVPAGRGPAGRGVRVADVRRRPAAVQPARSAGRLRAAAGAAPAAAQPAGSGGGPAGPVVQHGRQLRDQHELAELLGRVVPELPDADARADRAELRVGRHRHGRARGARPRAGPPLGHDDRQLLGGPDPRDALHPAAAVARAGARLGVAGRRADVRRLPDGAARPAARRSGRQAGGRAGAGPRAGRVTGRDQAARHERRRVLRGQLGPPVREPDAAVELRPDGGHPADPGGPDVHVRADGRRHPPRVGDPGGHDADLRPAGGRHCGGRAGRQPGRRRGHRSGSGRVRPAVGREHGRQRGAVRGDELRPVGGRHHRRLERVGQLDARLVHAARRAGPDGADAARRGRVRRRRVRAVRDAGLRRHRGVRRRADGRPDAGVPRQEDRGVRDEDGVAGHPAPAGRRAAGRGRGRQHGRRARGGDQPRPARVQPDPVLGQQHREQQRVGVRRAVDRRPPLQPVLQRRRRAADARQPVLADRAGAGHRRVAGGQEARPAEPRHPADAHPAVRRAAGRDGAAGRDAHVHPRA</sequence>
<feature type="compositionally biased region" description="Basic and acidic residues" evidence="1">
    <location>
        <begin position="561"/>
        <end position="572"/>
    </location>
</feature>
<organism evidence="2">
    <name type="scientific">uncultured Phycisphaerae bacterium</name>
    <dbReference type="NCBI Taxonomy" id="904963"/>
    <lineage>
        <taxon>Bacteria</taxon>
        <taxon>Pseudomonadati</taxon>
        <taxon>Planctomycetota</taxon>
        <taxon>Phycisphaerae</taxon>
        <taxon>environmental samples</taxon>
    </lineage>
</organism>
<feature type="compositionally biased region" description="Basic and acidic residues" evidence="1">
    <location>
        <begin position="483"/>
        <end position="500"/>
    </location>
</feature>
<reference evidence="2" key="1">
    <citation type="submission" date="2020-02" db="EMBL/GenBank/DDBJ databases">
        <authorList>
            <person name="Meier V. D."/>
        </authorList>
    </citation>
    <scope>NUCLEOTIDE SEQUENCE</scope>
    <source>
        <strain evidence="2">AVDCRST_MAG64</strain>
    </source>
</reference>
<gene>
    <name evidence="2" type="ORF">AVDCRST_MAG64-143</name>
</gene>
<feature type="non-terminal residue" evidence="2">
    <location>
        <position position="1"/>
    </location>
</feature>
<feature type="compositionally biased region" description="Low complexity" evidence="1">
    <location>
        <begin position="440"/>
        <end position="449"/>
    </location>
</feature>
<feature type="region of interest" description="Disordered" evidence="1">
    <location>
        <begin position="141"/>
        <end position="572"/>
    </location>
</feature>
<feature type="compositionally biased region" description="Low complexity" evidence="1">
    <location>
        <begin position="71"/>
        <end position="96"/>
    </location>
</feature>
<dbReference type="EMBL" id="CADCUQ010000039">
    <property type="protein sequence ID" value="CAA9373833.1"/>
    <property type="molecule type" value="Genomic_DNA"/>
</dbReference>
<feature type="compositionally biased region" description="Basic and acidic residues" evidence="1">
    <location>
        <begin position="415"/>
        <end position="439"/>
    </location>
</feature>
<keyword evidence="2" id="KW-0378">Hydrolase</keyword>
<feature type="compositionally biased region" description="Basic and acidic residues" evidence="1">
    <location>
        <begin position="337"/>
        <end position="354"/>
    </location>
</feature>
<dbReference type="EC" id="3.6.3.12" evidence="2"/>
<feature type="compositionally biased region" description="Basic and acidic residues" evidence="1">
    <location>
        <begin position="164"/>
        <end position="180"/>
    </location>
</feature>
<feature type="compositionally biased region" description="Basic residues" evidence="1">
    <location>
        <begin position="450"/>
        <end position="463"/>
    </location>
</feature>
<feature type="compositionally biased region" description="Basic and acidic residues" evidence="1">
    <location>
        <begin position="538"/>
        <end position="547"/>
    </location>
</feature>
<feature type="compositionally biased region" description="Low complexity" evidence="1">
    <location>
        <begin position="33"/>
        <end position="61"/>
    </location>
</feature>
<dbReference type="GO" id="GO:0016787">
    <property type="term" value="F:hydrolase activity"/>
    <property type="evidence" value="ECO:0007669"/>
    <property type="project" value="UniProtKB-KW"/>
</dbReference>
<feature type="compositionally biased region" description="Basic residues" evidence="1">
    <location>
        <begin position="320"/>
        <end position="329"/>
    </location>
</feature>
<feature type="compositionally biased region" description="Basic residues" evidence="1">
    <location>
        <begin position="391"/>
        <end position="400"/>
    </location>
</feature>